<dbReference type="Proteomes" id="UP000037696">
    <property type="component" value="Unassembled WGS sequence"/>
</dbReference>
<dbReference type="SUPFAM" id="SSF47095">
    <property type="entry name" value="HMG-box"/>
    <property type="match status" value="1"/>
</dbReference>
<dbReference type="PANTHER" id="PTHR10270">
    <property type="entry name" value="SOX TRANSCRIPTION FACTOR"/>
    <property type="match status" value="1"/>
</dbReference>
<dbReference type="STRING" id="229535.A0A0M8P7Y8"/>
<protein>
    <recommendedName>
        <fullName evidence="5">HMG box domain-containing protein</fullName>
    </recommendedName>
</protein>
<dbReference type="EMBL" id="LHQQ01000102">
    <property type="protein sequence ID" value="KOS42571.1"/>
    <property type="molecule type" value="Genomic_DNA"/>
</dbReference>
<dbReference type="GO" id="GO:0000122">
    <property type="term" value="P:negative regulation of transcription by RNA polymerase II"/>
    <property type="evidence" value="ECO:0007669"/>
    <property type="project" value="TreeGrafter"/>
</dbReference>
<dbReference type="OrthoDB" id="6247875at2759"/>
<dbReference type="PROSITE" id="PS50118">
    <property type="entry name" value="HMG_BOX_2"/>
    <property type="match status" value="1"/>
</dbReference>
<evidence type="ECO:0000256" key="4">
    <source>
        <dbReference type="PROSITE-ProRule" id="PRU00267"/>
    </source>
</evidence>
<dbReference type="PANTHER" id="PTHR10270:SF161">
    <property type="entry name" value="SEX-DETERMINING REGION Y PROTEIN"/>
    <property type="match status" value="1"/>
</dbReference>
<organism evidence="6 7">
    <name type="scientific">Penicillium nordicum</name>
    <dbReference type="NCBI Taxonomy" id="229535"/>
    <lineage>
        <taxon>Eukaryota</taxon>
        <taxon>Fungi</taxon>
        <taxon>Dikarya</taxon>
        <taxon>Ascomycota</taxon>
        <taxon>Pezizomycotina</taxon>
        <taxon>Eurotiomycetes</taxon>
        <taxon>Eurotiomycetidae</taxon>
        <taxon>Eurotiales</taxon>
        <taxon>Aspergillaceae</taxon>
        <taxon>Penicillium</taxon>
    </lineage>
</organism>
<dbReference type="GO" id="GO:0001228">
    <property type="term" value="F:DNA-binding transcription activator activity, RNA polymerase II-specific"/>
    <property type="evidence" value="ECO:0007669"/>
    <property type="project" value="TreeGrafter"/>
</dbReference>
<keyword evidence="4" id="KW-0539">Nucleus</keyword>
<dbReference type="CDD" id="cd01389">
    <property type="entry name" value="HMG-box_ROX1-like"/>
    <property type="match status" value="1"/>
</dbReference>
<dbReference type="Pfam" id="PF00505">
    <property type="entry name" value="HMG_box"/>
    <property type="match status" value="1"/>
</dbReference>
<reference evidence="6 7" key="1">
    <citation type="submission" date="2015-08" db="EMBL/GenBank/DDBJ databases">
        <title>Genome sequencing of Penicillium nordicum.</title>
        <authorList>
            <person name="Nguyen H.D."/>
            <person name="Seifert K.A."/>
        </authorList>
    </citation>
    <scope>NUCLEOTIDE SEQUENCE [LARGE SCALE GENOMIC DNA]</scope>
    <source>
        <strain evidence="6 7">DAOMC 185683</strain>
    </source>
</reference>
<comment type="caution">
    <text evidence="6">The sequence shown here is derived from an EMBL/GenBank/DDBJ whole genome shotgun (WGS) entry which is preliminary data.</text>
</comment>
<keyword evidence="2 4" id="KW-0238">DNA-binding</keyword>
<evidence type="ECO:0000256" key="1">
    <source>
        <dbReference type="ARBA" id="ARBA00023015"/>
    </source>
</evidence>
<dbReference type="InterPro" id="IPR050140">
    <property type="entry name" value="SRY-related_HMG-box_TF-like"/>
</dbReference>
<accession>A0A0M8P7Y8</accession>
<dbReference type="Gene3D" id="1.10.30.10">
    <property type="entry name" value="High mobility group box domain"/>
    <property type="match status" value="1"/>
</dbReference>
<name>A0A0M8P7Y8_9EURO</name>
<sequence>MANSILDLVADDAKMTPLRIMELLWADAITHLTETGGEMFLPRNVVDNVLGNANLTTMAHRLACLLNKKVDIIVDESINAYRLIPKEIKADSDEDLWPEEHNIAVKDHLVFSRSIANAPESKLPVRPGKIPRPPNCFILYRQANHHLVKNANPGVSNNEISRILGARWNNESPEVRMQFTRLAEDLKREHAIKHPDYQYSPRRPADRKRRTPRVRINNGSTYYDFNAPYDGSLIEVDDIFMSDLNDEDLLFGPNGVQPISASYSHSERIQISDELASGNSIASMNYTPMPFECDTSVIPTVF</sequence>
<keyword evidence="3" id="KW-0804">Transcription</keyword>
<dbReference type="GO" id="GO:0030154">
    <property type="term" value="P:cell differentiation"/>
    <property type="evidence" value="ECO:0007669"/>
    <property type="project" value="TreeGrafter"/>
</dbReference>
<dbReference type="InterPro" id="IPR036910">
    <property type="entry name" value="HMG_box_dom_sf"/>
</dbReference>
<keyword evidence="1" id="KW-0805">Transcription regulation</keyword>
<dbReference type="SMART" id="SM00398">
    <property type="entry name" value="HMG"/>
    <property type="match status" value="1"/>
</dbReference>
<evidence type="ECO:0000259" key="5">
    <source>
        <dbReference type="PROSITE" id="PS50118"/>
    </source>
</evidence>
<evidence type="ECO:0000256" key="3">
    <source>
        <dbReference type="ARBA" id="ARBA00023163"/>
    </source>
</evidence>
<dbReference type="GO" id="GO:0000978">
    <property type="term" value="F:RNA polymerase II cis-regulatory region sequence-specific DNA binding"/>
    <property type="evidence" value="ECO:0007669"/>
    <property type="project" value="TreeGrafter"/>
</dbReference>
<evidence type="ECO:0000313" key="6">
    <source>
        <dbReference type="EMBL" id="KOS42571.1"/>
    </source>
</evidence>
<dbReference type="InterPro" id="IPR009071">
    <property type="entry name" value="HMG_box_dom"/>
</dbReference>
<evidence type="ECO:0000256" key="2">
    <source>
        <dbReference type="ARBA" id="ARBA00023125"/>
    </source>
</evidence>
<dbReference type="AlphaFoldDB" id="A0A0M8P7Y8"/>
<feature type="domain" description="HMG box" evidence="5">
    <location>
        <begin position="130"/>
        <end position="198"/>
    </location>
</feature>
<evidence type="ECO:0000313" key="7">
    <source>
        <dbReference type="Proteomes" id="UP000037696"/>
    </source>
</evidence>
<gene>
    <name evidence="6" type="ORF">ACN38_g6535</name>
</gene>
<dbReference type="FunFam" id="1.10.30.10:FF:000041">
    <property type="entry name" value="HMG box family protein"/>
    <property type="match status" value="1"/>
</dbReference>
<feature type="DNA-binding region" description="HMG box" evidence="4">
    <location>
        <begin position="130"/>
        <end position="198"/>
    </location>
</feature>
<dbReference type="GO" id="GO:0005634">
    <property type="term" value="C:nucleus"/>
    <property type="evidence" value="ECO:0007669"/>
    <property type="project" value="UniProtKB-UniRule"/>
</dbReference>
<proteinExistence type="predicted"/>
<keyword evidence="7" id="KW-1185">Reference proteome</keyword>